<dbReference type="RefSeq" id="WP_248008850.1">
    <property type="nucleotide sequence ID" value="NZ_JAJHVV010000006.1"/>
</dbReference>
<keyword evidence="2" id="KW-1185">Reference proteome</keyword>
<gene>
    <name evidence="1" type="ORF">KP803_10795</name>
</gene>
<dbReference type="AlphaFoldDB" id="A0A9X1XJ68"/>
<protein>
    <submittedName>
        <fullName evidence="1">Uncharacterized protein</fullName>
    </submittedName>
</protein>
<evidence type="ECO:0000313" key="1">
    <source>
        <dbReference type="EMBL" id="MCK6263761.1"/>
    </source>
</evidence>
<dbReference type="Proteomes" id="UP001139559">
    <property type="component" value="Unassembled WGS sequence"/>
</dbReference>
<evidence type="ECO:0000313" key="2">
    <source>
        <dbReference type="Proteomes" id="UP001139559"/>
    </source>
</evidence>
<proteinExistence type="predicted"/>
<dbReference type="EMBL" id="JAJHVV010000006">
    <property type="protein sequence ID" value="MCK6263761.1"/>
    <property type="molecule type" value="Genomic_DNA"/>
</dbReference>
<accession>A0A9X1XJ68</accession>
<organism evidence="1 2">
    <name type="scientific">Vibrio amylolyticus</name>
    <dbReference type="NCBI Taxonomy" id="2847292"/>
    <lineage>
        <taxon>Bacteria</taxon>
        <taxon>Pseudomonadati</taxon>
        <taxon>Pseudomonadota</taxon>
        <taxon>Gammaproteobacteria</taxon>
        <taxon>Vibrionales</taxon>
        <taxon>Vibrionaceae</taxon>
        <taxon>Vibrio</taxon>
    </lineage>
</organism>
<comment type="caution">
    <text evidence="1">The sequence shown here is derived from an EMBL/GenBank/DDBJ whole genome shotgun (WGS) entry which is preliminary data.</text>
</comment>
<name>A0A9X1XJ68_9VIBR</name>
<reference evidence="1" key="1">
    <citation type="submission" date="2021-11" db="EMBL/GenBank/DDBJ databases">
        <title>Vibrio ZSDE26 sp. nov. and Vibrio ZSDZ34 sp. nov., isolated from coastal seawater in Qingdao.</title>
        <authorList>
            <person name="Zhang P."/>
        </authorList>
    </citation>
    <scope>NUCLEOTIDE SEQUENCE</scope>
    <source>
        <strain evidence="1">ZSDE26</strain>
    </source>
</reference>
<sequence length="126" mass="14140">MFQSIQVSVGYGIYKINSDGPIGMNTKNDGKVIALLKRGNQFSAPFGGFIEAENVIGLQKVKLIDIKYLCTDLEAEVVEYVIQQNHYVVGTYRDNRLYILLFGGQPKHHQLKGKENDGKNNVFGLF</sequence>